<dbReference type="EMBL" id="JACIEP010000001">
    <property type="protein sequence ID" value="MBB4034506.1"/>
    <property type="molecule type" value="Genomic_DNA"/>
</dbReference>
<dbReference type="InterPro" id="IPR036156">
    <property type="entry name" value="Beta-gal/glucu_dom_sf"/>
</dbReference>
<dbReference type="Proteomes" id="UP000555103">
    <property type="component" value="Unassembled WGS sequence"/>
</dbReference>
<reference evidence="2 3" key="1">
    <citation type="submission" date="2020-08" db="EMBL/GenBank/DDBJ databases">
        <title>Genomic Encyclopedia of Type Strains, Phase IV (KMG-IV): sequencing the most valuable type-strain genomes for metagenomic binning, comparative biology and taxonomic classification.</title>
        <authorList>
            <person name="Goeker M."/>
        </authorList>
    </citation>
    <scope>NUCLEOTIDE SEQUENCE [LARGE SCALE GENOMIC DNA]</scope>
    <source>
        <strain evidence="2 3">DSM 104969</strain>
    </source>
</reference>
<evidence type="ECO:0000313" key="2">
    <source>
        <dbReference type="EMBL" id="MBB4034506.1"/>
    </source>
</evidence>
<dbReference type="RefSeq" id="WP_183305436.1">
    <property type="nucleotide sequence ID" value="NZ_JACIEP010000001.1"/>
</dbReference>
<name>A0A840CGY7_9BACT</name>
<protein>
    <recommendedName>
        <fullName evidence="1">Exo-beta-D-glucosaminidase Ig-fold domain-containing protein</fullName>
    </recommendedName>
</protein>
<dbReference type="InterPro" id="IPR013783">
    <property type="entry name" value="Ig-like_fold"/>
</dbReference>
<dbReference type="Gene3D" id="2.60.40.10">
    <property type="entry name" value="Immunoglobulins"/>
    <property type="match status" value="1"/>
</dbReference>
<accession>A0A840CGY7</accession>
<dbReference type="InterPro" id="IPR041351">
    <property type="entry name" value="Ig_GlcNase"/>
</dbReference>
<dbReference type="SUPFAM" id="SSF49303">
    <property type="entry name" value="beta-Galactosidase/glucuronidase domain"/>
    <property type="match status" value="1"/>
</dbReference>
<sequence>MYIIYKLKTEERILPAFYEDYYIPVVPGETKAITMEYTPQAEAPLKLRLRAGIQVNK</sequence>
<dbReference type="Pfam" id="PF18368">
    <property type="entry name" value="Ig_GlcNase"/>
    <property type="match status" value="1"/>
</dbReference>
<evidence type="ECO:0000259" key="1">
    <source>
        <dbReference type="Pfam" id="PF18368"/>
    </source>
</evidence>
<keyword evidence="3" id="KW-1185">Reference proteome</keyword>
<gene>
    <name evidence="2" type="ORF">GGR21_000391</name>
</gene>
<organism evidence="2 3">
    <name type="scientific">Dysgonomonas hofstadii</name>
    <dbReference type="NCBI Taxonomy" id="637886"/>
    <lineage>
        <taxon>Bacteria</taxon>
        <taxon>Pseudomonadati</taxon>
        <taxon>Bacteroidota</taxon>
        <taxon>Bacteroidia</taxon>
        <taxon>Bacteroidales</taxon>
        <taxon>Dysgonomonadaceae</taxon>
        <taxon>Dysgonomonas</taxon>
    </lineage>
</organism>
<comment type="caution">
    <text evidence="2">The sequence shown here is derived from an EMBL/GenBank/DDBJ whole genome shotgun (WGS) entry which is preliminary data.</text>
</comment>
<feature type="domain" description="Exo-beta-D-glucosaminidase Ig-fold" evidence="1">
    <location>
        <begin position="9"/>
        <end position="43"/>
    </location>
</feature>
<evidence type="ECO:0000313" key="3">
    <source>
        <dbReference type="Proteomes" id="UP000555103"/>
    </source>
</evidence>
<dbReference type="AlphaFoldDB" id="A0A840CGY7"/>
<proteinExistence type="predicted"/>